<dbReference type="PIRSF" id="PIRSF006060">
    <property type="entry name" value="AA_transporter"/>
    <property type="match status" value="1"/>
</dbReference>
<feature type="transmembrane region" description="Helical" evidence="6">
    <location>
        <begin position="303"/>
        <end position="327"/>
    </location>
</feature>
<keyword evidence="8" id="KW-1185">Reference proteome</keyword>
<feature type="transmembrane region" description="Helical" evidence="6">
    <location>
        <begin position="220"/>
        <end position="239"/>
    </location>
</feature>
<reference evidence="8" key="1">
    <citation type="journal article" date="2019" name="Int. J. Syst. Evol. Microbiol.">
        <title>The Global Catalogue of Microorganisms (GCM) 10K type strain sequencing project: providing services to taxonomists for standard genome sequencing and annotation.</title>
        <authorList>
            <consortium name="The Broad Institute Genomics Platform"/>
            <consortium name="The Broad Institute Genome Sequencing Center for Infectious Disease"/>
            <person name="Wu L."/>
            <person name="Ma J."/>
        </authorList>
    </citation>
    <scope>NUCLEOTIDE SEQUENCE [LARGE SCALE GENOMIC DNA]</scope>
    <source>
        <strain evidence="8">CGMCC 1.16026</strain>
    </source>
</reference>
<evidence type="ECO:0000313" key="8">
    <source>
        <dbReference type="Proteomes" id="UP001596391"/>
    </source>
</evidence>
<evidence type="ECO:0000256" key="3">
    <source>
        <dbReference type="ARBA" id="ARBA00022692"/>
    </source>
</evidence>
<dbReference type="PANTHER" id="PTHR43243:SF4">
    <property type="entry name" value="CATIONIC AMINO ACID TRANSPORTER 4"/>
    <property type="match status" value="1"/>
</dbReference>
<feature type="transmembrane region" description="Helical" evidence="6">
    <location>
        <begin position="399"/>
        <end position="419"/>
    </location>
</feature>
<feature type="transmembrane region" description="Helical" evidence="6">
    <location>
        <begin position="189"/>
        <end position="208"/>
    </location>
</feature>
<feature type="transmembrane region" description="Helical" evidence="6">
    <location>
        <begin position="347"/>
        <end position="370"/>
    </location>
</feature>
<keyword evidence="2" id="KW-0813">Transport</keyword>
<feature type="transmembrane region" description="Helical" evidence="6">
    <location>
        <begin position="34"/>
        <end position="56"/>
    </location>
</feature>
<dbReference type="Pfam" id="PF13520">
    <property type="entry name" value="AA_permease_2"/>
    <property type="match status" value="1"/>
</dbReference>
<accession>A0ABW1Z755</accession>
<proteinExistence type="predicted"/>
<dbReference type="Proteomes" id="UP001596391">
    <property type="component" value="Unassembled WGS sequence"/>
</dbReference>
<feature type="transmembrane region" description="Helical" evidence="6">
    <location>
        <begin position="62"/>
        <end position="82"/>
    </location>
</feature>
<dbReference type="InterPro" id="IPR002293">
    <property type="entry name" value="AA/rel_permease1"/>
</dbReference>
<keyword evidence="3 6" id="KW-0812">Transmembrane</keyword>
<dbReference type="RefSeq" id="WP_263372196.1">
    <property type="nucleotide sequence ID" value="NZ_JAGSYD010000004.1"/>
</dbReference>
<dbReference type="Gene3D" id="1.20.1740.10">
    <property type="entry name" value="Amino acid/polyamine transporter I"/>
    <property type="match status" value="1"/>
</dbReference>
<feature type="transmembrane region" description="Helical" evidence="6">
    <location>
        <begin position="481"/>
        <end position="499"/>
    </location>
</feature>
<gene>
    <name evidence="7" type="ORF">ACFQBQ_01340</name>
</gene>
<comment type="subcellular location">
    <subcellularLocation>
        <location evidence="1">Membrane</location>
        <topology evidence="1">Multi-pass membrane protein</topology>
    </subcellularLocation>
</comment>
<evidence type="ECO:0000313" key="7">
    <source>
        <dbReference type="EMBL" id="MFC6644255.1"/>
    </source>
</evidence>
<organism evidence="7 8">
    <name type="scientific">Granulicella cerasi</name>
    <dbReference type="NCBI Taxonomy" id="741063"/>
    <lineage>
        <taxon>Bacteria</taxon>
        <taxon>Pseudomonadati</taxon>
        <taxon>Acidobacteriota</taxon>
        <taxon>Terriglobia</taxon>
        <taxon>Terriglobales</taxon>
        <taxon>Acidobacteriaceae</taxon>
        <taxon>Granulicella</taxon>
    </lineage>
</organism>
<sequence length="516" mass="55489">MSNLLKVKSLSAIMGEAQETGEHTLKRSLGSGSLIALGIGAIIGTGIFVLTGTVAAQYAGPGVVYAFILAAVGCVFAGFCYAEFSAMIPVAGSAYTYGYATLGELFAWIIGWDLVLEYAFGAATVCSGWSGYVLSLGQDFGLRLPPELAGTPGSVFVLYQGHWEFLGRVQAKLEQSGIDWHSLPQRHGVFNLVAFIGIMLVTSILVVGVKESANFNSVIVAVKLFVLAVFLVVGGNTLIHHPEMMKVNWHPFLPPNRGHFGDFGWSGVLRGAGVIFFAYIGFDAVSTAAQEAKDPKKDMPRGILGSLIICTVLYILVGLVLTALINYKYLNLPDALAVGMDATGVRWGALLVKIGALGGLSSTMVVMLLGQSRVFFSMSKDGLLPPFFSTIHPKFRTPWISSITVGLVVATFSSLIPLAKLGEMCSIGTLLAFIIVCAGVWVLRKRSPELPRPFRAPWMPVTPILGILVSFGLMAGLPWETWVRLFVWLALGLIIYFAYSRKHSRVQLGLGPEPPH</sequence>
<evidence type="ECO:0000256" key="5">
    <source>
        <dbReference type="ARBA" id="ARBA00023136"/>
    </source>
</evidence>
<feature type="transmembrane region" description="Helical" evidence="6">
    <location>
        <begin position="94"/>
        <end position="112"/>
    </location>
</feature>
<keyword evidence="5 6" id="KW-0472">Membrane</keyword>
<feature type="transmembrane region" description="Helical" evidence="6">
    <location>
        <begin position="263"/>
        <end position="282"/>
    </location>
</feature>
<feature type="transmembrane region" description="Helical" evidence="6">
    <location>
        <begin position="425"/>
        <end position="444"/>
    </location>
</feature>
<evidence type="ECO:0000256" key="4">
    <source>
        <dbReference type="ARBA" id="ARBA00022989"/>
    </source>
</evidence>
<evidence type="ECO:0000256" key="6">
    <source>
        <dbReference type="SAM" id="Phobius"/>
    </source>
</evidence>
<protein>
    <submittedName>
        <fullName evidence="7">Amino acid permease</fullName>
    </submittedName>
</protein>
<comment type="caution">
    <text evidence="7">The sequence shown here is derived from an EMBL/GenBank/DDBJ whole genome shotgun (WGS) entry which is preliminary data.</text>
</comment>
<dbReference type="EMBL" id="JBHSWI010000001">
    <property type="protein sequence ID" value="MFC6644255.1"/>
    <property type="molecule type" value="Genomic_DNA"/>
</dbReference>
<keyword evidence="4 6" id="KW-1133">Transmembrane helix</keyword>
<evidence type="ECO:0000256" key="1">
    <source>
        <dbReference type="ARBA" id="ARBA00004141"/>
    </source>
</evidence>
<evidence type="ECO:0000256" key="2">
    <source>
        <dbReference type="ARBA" id="ARBA00022448"/>
    </source>
</evidence>
<feature type="transmembrane region" description="Helical" evidence="6">
    <location>
        <begin position="456"/>
        <end position="475"/>
    </location>
</feature>
<dbReference type="PANTHER" id="PTHR43243">
    <property type="entry name" value="INNER MEMBRANE TRANSPORTER YGJI-RELATED"/>
    <property type="match status" value="1"/>
</dbReference>
<name>A0ABW1Z755_9BACT</name>